<dbReference type="Proteomes" id="UP001175271">
    <property type="component" value="Unassembled WGS sequence"/>
</dbReference>
<gene>
    <name evidence="2" type="ORF">QR680_006532</name>
</gene>
<keyword evidence="3" id="KW-1185">Reference proteome</keyword>
<sequence>MKALFASLALLAALASPPEAAGAAPIGPNVDIFEKVKEFLPPLIHDALDQFTPEGKEAMKKIITEAISRATNGQPMTGLQIMDKLQQASPDDYKLVEKAGLELYKAVAAQSKPVQEAYASAMDVFGSGKAIKTPAAMLPFVQKLQSLSESDRAEFFKLSPSTKQFYNSDAFKEILAGSN</sequence>
<dbReference type="Gene3D" id="1.20.120.1100">
    <property type="match status" value="1"/>
</dbReference>
<name>A0AA39HVW0_9BILA</name>
<accession>A0AA39HVW0</accession>
<evidence type="ECO:0008006" key="4">
    <source>
        <dbReference type="Google" id="ProtNLM"/>
    </source>
</evidence>
<dbReference type="EMBL" id="JAUCMV010000003">
    <property type="protein sequence ID" value="KAK0413002.1"/>
    <property type="molecule type" value="Genomic_DNA"/>
</dbReference>
<proteinExistence type="predicted"/>
<evidence type="ECO:0000313" key="3">
    <source>
        <dbReference type="Proteomes" id="UP001175271"/>
    </source>
</evidence>
<protein>
    <recommendedName>
        <fullName evidence="4">Fatty-acid and retinol-binding protein 1</fullName>
    </recommendedName>
</protein>
<evidence type="ECO:0000313" key="2">
    <source>
        <dbReference type="EMBL" id="KAK0413002.1"/>
    </source>
</evidence>
<feature type="chain" id="PRO_5041445570" description="Fatty-acid and retinol-binding protein 1" evidence="1">
    <location>
        <begin position="24"/>
        <end position="179"/>
    </location>
</feature>
<comment type="caution">
    <text evidence="2">The sequence shown here is derived from an EMBL/GenBank/DDBJ whole genome shotgun (WGS) entry which is preliminary data.</text>
</comment>
<dbReference type="AlphaFoldDB" id="A0AA39HVW0"/>
<organism evidence="2 3">
    <name type="scientific">Steinernema hermaphroditum</name>
    <dbReference type="NCBI Taxonomy" id="289476"/>
    <lineage>
        <taxon>Eukaryota</taxon>
        <taxon>Metazoa</taxon>
        <taxon>Ecdysozoa</taxon>
        <taxon>Nematoda</taxon>
        <taxon>Chromadorea</taxon>
        <taxon>Rhabditida</taxon>
        <taxon>Tylenchina</taxon>
        <taxon>Panagrolaimomorpha</taxon>
        <taxon>Strongyloidoidea</taxon>
        <taxon>Steinernematidae</taxon>
        <taxon>Steinernema</taxon>
    </lineage>
</organism>
<reference evidence="2" key="1">
    <citation type="submission" date="2023-06" db="EMBL/GenBank/DDBJ databases">
        <title>Genomic analysis of the entomopathogenic nematode Steinernema hermaphroditum.</title>
        <authorList>
            <person name="Schwarz E.M."/>
            <person name="Heppert J.K."/>
            <person name="Baniya A."/>
            <person name="Schwartz H.T."/>
            <person name="Tan C.-H."/>
            <person name="Antoshechkin I."/>
            <person name="Sternberg P.W."/>
            <person name="Goodrich-Blair H."/>
            <person name="Dillman A.R."/>
        </authorList>
    </citation>
    <scope>NUCLEOTIDE SEQUENCE</scope>
    <source>
        <strain evidence="2">PS9179</strain>
        <tissue evidence="2">Whole animal</tissue>
    </source>
</reference>
<feature type="signal peptide" evidence="1">
    <location>
        <begin position="1"/>
        <end position="23"/>
    </location>
</feature>
<evidence type="ECO:0000256" key="1">
    <source>
        <dbReference type="SAM" id="SignalP"/>
    </source>
</evidence>
<keyword evidence="1" id="KW-0732">Signal</keyword>